<evidence type="ECO:0000313" key="3">
    <source>
        <dbReference type="Proteomes" id="UP000509510"/>
    </source>
</evidence>
<dbReference type="GeneID" id="55999235"/>
<dbReference type="PANTHER" id="PTHR39697">
    <property type="entry name" value="RICIN B LECTIN DOMAIN-CONTAINING PROTEIN-RELATED"/>
    <property type="match status" value="1"/>
</dbReference>
<dbReference type="EMBL" id="CP055903">
    <property type="protein sequence ID" value="QKX64583.1"/>
    <property type="molecule type" value="Genomic_DNA"/>
</dbReference>
<dbReference type="RefSeq" id="XP_035350756.1">
    <property type="nucleotide sequence ID" value="XM_035494863.1"/>
</dbReference>
<dbReference type="AlphaFoldDB" id="A0A7H8RIX2"/>
<dbReference type="PANTHER" id="PTHR39697:SF2">
    <property type="entry name" value="CYANOVIRIN-N DOMAIN-CONTAINING PROTEIN"/>
    <property type="match status" value="1"/>
</dbReference>
<proteinExistence type="predicted"/>
<protein>
    <submittedName>
        <fullName evidence="2">Uncharacterized protein</fullName>
    </submittedName>
</protein>
<evidence type="ECO:0000313" key="2">
    <source>
        <dbReference type="EMBL" id="QKX64583.1"/>
    </source>
</evidence>
<reference evidence="3" key="1">
    <citation type="submission" date="2020-06" db="EMBL/GenBank/DDBJ databases">
        <title>A chromosome-scale genome assembly of Talaromyces rugulosus W13939.</title>
        <authorList>
            <person name="Wang B."/>
            <person name="Guo L."/>
            <person name="Ye K."/>
            <person name="Wang L."/>
        </authorList>
    </citation>
    <scope>NUCLEOTIDE SEQUENCE [LARGE SCALE GENOMIC DNA]</scope>
    <source>
        <strain evidence="3">W13939</strain>
    </source>
</reference>
<gene>
    <name evidence="2" type="ORF">TRUGW13939_11758</name>
</gene>
<dbReference type="OrthoDB" id="5289641at2759"/>
<dbReference type="KEGG" id="trg:TRUGW13939_11758"/>
<feature type="region of interest" description="Disordered" evidence="1">
    <location>
        <begin position="1"/>
        <end position="42"/>
    </location>
</feature>
<evidence type="ECO:0000256" key="1">
    <source>
        <dbReference type="SAM" id="MobiDB-lite"/>
    </source>
</evidence>
<accession>A0A7H8RIX2</accession>
<dbReference type="Proteomes" id="UP000509510">
    <property type="component" value="Chromosome VI"/>
</dbReference>
<feature type="compositionally biased region" description="Polar residues" evidence="1">
    <location>
        <begin position="26"/>
        <end position="42"/>
    </location>
</feature>
<keyword evidence="3" id="KW-1185">Reference proteome</keyword>
<sequence>MASEKKRPSLTDSAESVPETKKLLTAISTPSMNGNGTDRSNSQPATLLFRSQAFSIPQPTTVLASSQVLSIQRPSPSAGHYYMIRDSVTRRVIAIREGILIVLPESEIRRDFRKVTSHWLCYERSRVLCFKSTITGCYIDIKKSNASLFPLKAAKEVPLQMTGTGYYSYFTIRVQDAREGTYSLLMWISNGLWPVKISSSNHEQLVVCSQDYSGTMWEFIPV</sequence>
<organism evidence="2 3">
    <name type="scientific">Talaromyces rugulosus</name>
    <name type="common">Penicillium rugulosum</name>
    <dbReference type="NCBI Taxonomy" id="121627"/>
    <lineage>
        <taxon>Eukaryota</taxon>
        <taxon>Fungi</taxon>
        <taxon>Dikarya</taxon>
        <taxon>Ascomycota</taxon>
        <taxon>Pezizomycotina</taxon>
        <taxon>Eurotiomycetes</taxon>
        <taxon>Eurotiomycetidae</taxon>
        <taxon>Eurotiales</taxon>
        <taxon>Trichocomaceae</taxon>
        <taxon>Talaromyces</taxon>
        <taxon>Talaromyces sect. Islandici</taxon>
    </lineage>
</organism>
<name>A0A7H8RIX2_TALRU</name>